<proteinExistence type="predicted"/>
<organism evidence="2">
    <name type="scientific">marine metagenome</name>
    <dbReference type="NCBI Taxonomy" id="408172"/>
    <lineage>
        <taxon>unclassified sequences</taxon>
        <taxon>metagenomes</taxon>
        <taxon>ecological metagenomes</taxon>
    </lineage>
</organism>
<feature type="domain" description="DUF6915" evidence="1">
    <location>
        <begin position="1"/>
        <end position="102"/>
    </location>
</feature>
<name>A0A382A249_9ZZZZ</name>
<dbReference type="EMBL" id="UINC01023454">
    <property type="protein sequence ID" value="SVA95147.1"/>
    <property type="molecule type" value="Genomic_DNA"/>
</dbReference>
<dbReference type="InterPro" id="IPR054061">
    <property type="entry name" value="DUF6915"/>
</dbReference>
<evidence type="ECO:0000313" key="2">
    <source>
        <dbReference type="EMBL" id="SVA95147.1"/>
    </source>
</evidence>
<evidence type="ECO:0000259" key="1">
    <source>
        <dbReference type="Pfam" id="PF21866"/>
    </source>
</evidence>
<accession>A0A382A249</accession>
<dbReference type="AlphaFoldDB" id="A0A382A249"/>
<reference evidence="2" key="1">
    <citation type="submission" date="2018-05" db="EMBL/GenBank/DDBJ databases">
        <authorList>
            <person name="Lanie J.A."/>
            <person name="Ng W.-L."/>
            <person name="Kazmierczak K.M."/>
            <person name="Andrzejewski T.M."/>
            <person name="Davidsen T.M."/>
            <person name="Wayne K.J."/>
            <person name="Tettelin H."/>
            <person name="Glass J.I."/>
            <person name="Rusch D."/>
            <person name="Podicherti R."/>
            <person name="Tsui H.-C.T."/>
            <person name="Winkler M.E."/>
        </authorList>
    </citation>
    <scope>NUCLEOTIDE SEQUENCE</scope>
</reference>
<gene>
    <name evidence="2" type="ORF">METZ01_LOCUS148001</name>
</gene>
<sequence>MHPMHHAMSSAKKFGGVWEDYIKIHNWFDETKANFADVRHRAMRHHAEGIFWCEKEFGTAFKNSNGQDVPTRAIGEQHVKEDCGFIPSMQRWLLAMKIEPWMIKMSEEAKETFDMVRLGGNK</sequence>
<protein>
    <recommendedName>
        <fullName evidence="1">DUF6915 domain-containing protein</fullName>
    </recommendedName>
</protein>
<dbReference type="Pfam" id="PF21866">
    <property type="entry name" value="DUF6915"/>
    <property type="match status" value="1"/>
</dbReference>